<keyword evidence="4" id="KW-1185">Reference proteome</keyword>
<dbReference type="RefSeq" id="XP_047778841.1">
    <property type="nucleotide sequence ID" value="XM_047918946.1"/>
</dbReference>
<feature type="compositionally biased region" description="Basic and acidic residues" evidence="1">
    <location>
        <begin position="913"/>
        <end position="936"/>
    </location>
</feature>
<evidence type="ECO:0000259" key="2">
    <source>
        <dbReference type="PROSITE" id="PS50829"/>
    </source>
</evidence>
<feature type="region of interest" description="Disordered" evidence="1">
    <location>
        <begin position="706"/>
        <end position="729"/>
    </location>
</feature>
<proteinExistence type="predicted"/>
<feature type="compositionally biased region" description="Basic residues" evidence="1">
    <location>
        <begin position="1239"/>
        <end position="1248"/>
    </location>
</feature>
<feature type="compositionally biased region" description="Basic and acidic residues" evidence="1">
    <location>
        <begin position="233"/>
        <end position="252"/>
    </location>
</feature>
<feature type="region of interest" description="Disordered" evidence="1">
    <location>
        <begin position="1077"/>
        <end position="1126"/>
    </location>
</feature>
<feature type="compositionally biased region" description="Polar residues" evidence="1">
    <location>
        <begin position="125"/>
        <end position="135"/>
    </location>
</feature>
<feature type="compositionally biased region" description="Pro residues" evidence="1">
    <location>
        <begin position="20"/>
        <end position="32"/>
    </location>
</feature>
<feature type="region of interest" description="Disordered" evidence="1">
    <location>
        <begin position="123"/>
        <end position="333"/>
    </location>
</feature>
<evidence type="ECO:0000256" key="1">
    <source>
        <dbReference type="SAM" id="MobiDB-lite"/>
    </source>
</evidence>
<sequence length="1248" mass="131021">MTTTTMHFGPEWMRTKGPARPAPEPLLTPAVPPGTSTYSALVSPTLNPPPERRDVSNPFRYSKEEMLRIYKEGGGRGGLGLEVERWDGIVREVGCEPVGLKEMSESEKKLFAGSLNSEIRRRQSTDVLSPLTTTLGERPKLGHAATAGSPMRERMGGLMGRRRDSTDQQPLGIPRKLSLSSIQGGALASSRDAALPSPRTRIGGTPGFEGVLGESWSSRRRGDSLSKPGADTIARRDREPTDPDKDIKGLDIKEEEEDMALNADGSAQPGAKETPPVAPATNGIGKAAPPENASNSSNGMAGLGLGSHERGLGSDAPRSEQPDAAPLSQPPGLNDLLSVEWSYLDPQGNVQGPFSADIMQRWHNEGYFTLELMMKRTHLDTAWTSVGEMARRAGANPIFLTPGVTSSAPPGLTRRPDTLTEGPNVDRSSVLQPVPTVSRRSSTLETYLPNGSSASASPPSSFGGSRYLNGSPDPGSLDGRASTSLYGEPTVGPRLATLASMPSIPSQRRQTFNDPFDSSAGIRSSFSHTGVGRGLDTQGLNGMNGFGAGASGQFGQYAPGFDGLNADVGATGLGVYGHNHGLTGLRGAQDPSLGTLDQSSMQDLGIPATPSRVVHRDMYGKAPEDMRSSPFGIPPLNANDVPYSPSVQSASQVQSMPYSSSQDNRSLPSHTHTPILERPSVAPVASFGSNQHLHGAFVSSPVHSAALSQWPPQPSPVTRRPGPFDPDYPTTSNTVITGMTTMSPMPYARSVQNIPSNDQSPWGPAVQQNRPVNGWGASSLTTENLGQHNQYQQEAPNQTTHASVDVAHGVTATAAAPAPVKTTVVEPAASAVPPSPAEPPRSQKTRPKSTTTQTIAPSPTVPKAAAAPLAPIKPPSPLPAPAAAPAVESKAPWAKEDETKKAKPSGAPLGLREIQEAEMKKLEARKAAERERERAARNATGGTSQSEDFQPFTTSWGLPTSQAGVARSAATPKESAASTVPSATTPATPVWTNAAKPVSKKTMKEIQEEEEKRKKLALKEKETVAAAAKRAYADTTTKPTAPAVQTMGGAWTTVGSGGKMAAGATPVPVRPTVTTTASAKVVPGASSPAVASASAVRATATPAAAPSPRPATATKASSKVDEFPTPPSQEFMKWIAESLKGLNNSVNFEEITSMLLTIPLDPDPDTVELISDLIYVNSTTMDGRRFASEFVSRRKVDAASRAKNGTPAGSSGKGVSIADVVKAQPKPTQQSEWGGFKVVNKKKKGGRA</sequence>
<feature type="compositionally biased region" description="Basic and acidic residues" evidence="1">
    <location>
        <begin position="151"/>
        <end position="166"/>
    </location>
</feature>
<feature type="region of interest" description="Disordered" evidence="1">
    <location>
        <begin position="826"/>
        <end position="1014"/>
    </location>
</feature>
<dbReference type="EMBL" id="JADCUA010000010">
    <property type="protein sequence ID" value="KAH9836603.1"/>
    <property type="molecule type" value="Genomic_DNA"/>
</dbReference>
<feature type="compositionally biased region" description="Polar residues" evidence="1">
    <location>
        <begin position="940"/>
        <end position="963"/>
    </location>
</feature>
<name>A0ABQ8KFQ6_9APHY</name>
<feature type="region of interest" description="Disordered" evidence="1">
    <location>
        <begin position="1"/>
        <end position="57"/>
    </location>
</feature>
<reference evidence="3 4" key="1">
    <citation type="journal article" date="2021" name="Environ. Microbiol.">
        <title>Gene family expansions and transcriptome signatures uncover fungal adaptations to wood decay.</title>
        <authorList>
            <person name="Hage H."/>
            <person name="Miyauchi S."/>
            <person name="Viragh M."/>
            <person name="Drula E."/>
            <person name="Min B."/>
            <person name="Chaduli D."/>
            <person name="Navarro D."/>
            <person name="Favel A."/>
            <person name="Norest M."/>
            <person name="Lesage-Meessen L."/>
            <person name="Balint B."/>
            <person name="Merenyi Z."/>
            <person name="de Eugenio L."/>
            <person name="Morin E."/>
            <person name="Martinez A.T."/>
            <person name="Baldrian P."/>
            <person name="Stursova M."/>
            <person name="Martinez M.J."/>
            <person name="Novotny C."/>
            <person name="Magnuson J.K."/>
            <person name="Spatafora J.W."/>
            <person name="Maurice S."/>
            <person name="Pangilinan J."/>
            <person name="Andreopoulos W."/>
            <person name="LaButti K."/>
            <person name="Hundley H."/>
            <person name="Na H."/>
            <person name="Kuo A."/>
            <person name="Barry K."/>
            <person name="Lipzen A."/>
            <person name="Henrissat B."/>
            <person name="Riley R."/>
            <person name="Ahrendt S."/>
            <person name="Nagy L.G."/>
            <person name="Grigoriev I.V."/>
            <person name="Martin F."/>
            <person name="Rosso M.N."/>
        </authorList>
    </citation>
    <scope>NUCLEOTIDE SEQUENCE [LARGE SCALE GENOMIC DNA]</scope>
    <source>
        <strain evidence="3 4">CIRM-BRFM 1785</strain>
    </source>
</reference>
<feature type="compositionally biased region" description="Low complexity" evidence="1">
    <location>
        <begin position="883"/>
        <end position="892"/>
    </location>
</feature>
<evidence type="ECO:0000313" key="3">
    <source>
        <dbReference type="EMBL" id="KAH9836603.1"/>
    </source>
</evidence>
<dbReference type="SUPFAM" id="SSF55277">
    <property type="entry name" value="GYF domain"/>
    <property type="match status" value="1"/>
</dbReference>
<feature type="compositionally biased region" description="Pro residues" evidence="1">
    <location>
        <begin position="871"/>
        <end position="882"/>
    </location>
</feature>
<feature type="compositionally biased region" description="Basic and acidic residues" evidence="1">
    <location>
        <begin position="307"/>
        <end position="321"/>
    </location>
</feature>
<feature type="compositionally biased region" description="Low complexity" evidence="1">
    <location>
        <begin position="641"/>
        <end position="657"/>
    </location>
</feature>
<dbReference type="Pfam" id="PF02213">
    <property type="entry name" value="GYF"/>
    <property type="match status" value="1"/>
</dbReference>
<feature type="compositionally biased region" description="Basic and acidic residues" evidence="1">
    <location>
        <begin position="1002"/>
        <end position="1014"/>
    </location>
</feature>
<dbReference type="InterPro" id="IPR051640">
    <property type="entry name" value="GRB10-interact_GYF"/>
</dbReference>
<protein>
    <recommendedName>
        <fullName evidence="2">GYF domain-containing protein</fullName>
    </recommendedName>
</protein>
<feature type="compositionally biased region" description="Low complexity" evidence="1">
    <location>
        <begin position="451"/>
        <end position="465"/>
    </location>
</feature>
<feature type="compositionally biased region" description="Low complexity" evidence="1">
    <location>
        <begin position="975"/>
        <end position="990"/>
    </location>
</feature>
<feature type="region of interest" description="Disordered" evidence="1">
    <location>
        <begin position="622"/>
        <end position="674"/>
    </location>
</feature>
<comment type="caution">
    <text evidence="3">The sequence shown here is derived from an EMBL/GenBank/DDBJ whole genome shotgun (WGS) entry which is preliminary data.</text>
</comment>
<organism evidence="3 4">
    <name type="scientific">Rhodofomes roseus</name>
    <dbReference type="NCBI Taxonomy" id="34475"/>
    <lineage>
        <taxon>Eukaryota</taxon>
        <taxon>Fungi</taxon>
        <taxon>Dikarya</taxon>
        <taxon>Basidiomycota</taxon>
        <taxon>Agaricomycotina</taxon>
        <taxon>Agaricomycetes</taxon>
        <taxon>Polyporales</taxon>
        <taxon>Rhodofomes</taxon>
    </lineage>
</organism>
<feature type="region of interest" description="Disordered" evidence="1">
    <location>
        <begin position="1198"/>
        <end position="1248"/>
    </location>
</feature>
<dbReference type="PANTHER" id="PTHR14445:SF36">
    <property type="entry name" value="FI03272P-RELATED"/>
    <property type="match status" value="1"/>
</dbReference>
<accession>A0ABQ8KFQ6</accession>
<dbReference type="SMART" id="SM00444">
    <property type="entry name" value="GYF"/>
    <property type="match status" value="1"/>
</dbReference>
<dbReference type="CDD" id="cd00072">
    <property type="entry name" value="GYF"/>
    <property type="match status" value="1"/>
</dbReference>
<dbReference type="PROSITE" id="PS50829">
    <property type="entry name" value="GYF"/>
    <property type="match status" value="1"/>
</dbReference>
<dbReference type="PANTHER" id="PTHR14445">
    <property type="entry name" value="GRB10 INTERACTING GYF PROTEIN"/>
    <property type="match status" value="1"/>
</dbReference>
<feature type="region of interest" description="Disordered" evidence="1">
    <location>
        <begin position="398"/>
        <end position="488"/>
    </location>
</feature>
<dbReference type="InterPro" id="IPR035445">
    <property type="entry name" value="GYF-like_dom_sf"/>
</dbReference>
<feature type="compositionally biased region" description="Low complexity" evidence="1">
    <location>
        <begin position="1077"/>
        <end position="1117"/>
    </location>
</feature>
<feature type="compositionally biased region" description="Polar residues" evidence="1">
    <location>
        <begin position="34"/>
        <end position="45"/>
    </location>
</feature>
<dbReference type="GeneID" id="71999678"/>
<feature type="compositionally biased region" description="Polar residues" evidence="1">
    <location>
        <begin position="848"/>
        <end position="857"/>
    </location>
</feature>
<evidence type="ECO:0000313" key="4">
    <source>
        <dbReference type="Proteomes" id="UP000814176"/>
    </source>
</evidence>
<feature type="compositionally biased region" description="Polar residues" evidence="1">
    <location>
        <begin position="658"/>
        <end position="672"/>
    </location>
</feature>
<feature type="domain" description="GYF" evidence="2">
    <location>
        <begin position="338"/>
        <end position="394"/>
    </location>
</feature>
<feature type="compositionally biased region" description="Low complexity" evidence="1">
    <location>
        <begin position="861"/>
        <end position="870"/>
    </location>
</feature>
<dbReference type="InterPro" id="IPR003169">
    <property type="entry name" value="GYF"/>
</dbReference>
<dbReference type="Proteomes" id="UP000814176">
    <property type="component" value="Unassembled WGS sequence"/>
</dbReference>
<dbReference type="Gene3D" id="3.30.1490.40">
    <property type="match status" value="1"/>
</dbReference>
<gene>
    <name evidence="3" type="ORF">C8Q71DRAFT_49810</name>
</gene>